<dbReference type="GO" id="GO:0005886">
    <property type="term" value="C:plasma membrane"/>
    <property type="evidence" value="ECO:0007669"/>
    <property type="project" value="UniProtKB-SubCell"/>
</dbReference>
<dbReference type="SUPFAM" id="SSF50182">
    <property type="entry name" value="Sm-like ribonucleoproteins"/>
    <property type="match status" value="1"/>
</dbReference>
<dbReference type="InterPro" id="IPR011014">
    <property type="entry name" value="MscS_channel_TM-2"/>
</dbReference>
<dbReference type="InterPro" id="IPR045275">
    <property type="entry name" value="MscS_archaea/bacteria_type"/>
</dbReference>
<evidence type="ECO:0000313" key="11">
    <source>
        <dbReference type="EMBL" id="MBN2067959.1"/>
    </source>
</evidence>
<feature type="transmembrane region" description="Helical" evidence="7">
    <location>
        <begin position="69"/>
        <end position="87"/>
    </location>
</feature>
<dbReference type="InterPro" id="IPR010920">
    <property type="entry name" value="LSM_dom_sf"/>
</dbReference>
<dbReference type="GO" id="GO:0008381">
    <property type="term" value="F:mechanosensitive monoatomic ion channel activity"/>
    <property type="evidence" value="ECO:0007669"/>
    <property type="project" value="InterPro"/>
</dbReference>
<name>A0A938YPL9_9ARCH</name>
<comment type="similarity">
    <text evidence="2">Belongs to the MscS (TC 1.A.23) family.</text>
</comment>
<evidence type="ECO:0000259" key="10">
    <source>
        <dbReference type="Pfam" id="PF21088"/>
    </source>
</evidence>
<dbReference type="PANTHER" id="PTHR30221">
    <property type="entry name" value="SMALL-CONDUCTANCE MECHANOSENSITIVE CHANNEL"/>
    <property type="match status" value="1"/>
</dbReference>
<dbReference type="Pfam" id="PF21088">
    <property type="entry name" value="MS_channel_1st"/>
    <property type="match status" value="1"/>
</dbReference>
<gene>
    <name evidence="11" type="ORF">JW744_05825</name>
</gene>
<comment type="caution">
    <text evidence="11">The sequence shown here is derived from an EMBL/GenBank/DDBJ whole genome shotgun (WGS) entry which is preliminary data.</text>
</comment>
<sequence>MAGLIEMLTTQTYFGNTLLQFLLFLATVGVVILAAKILSYIVKGRLRSIAKKTRTGIDDFAIDIIEQPLWMVALIIGMAFGANFLSFTEASALVFQNTLNVIGVLVIAWIAVKSVDAFITVFLEPVIAKTGNKMDDQLLPLISKISKVIVAFLAFIVIVSGFGYDVTAVLAGLGIGGLAFAFAAQETIADMFGGFSIFTSKPFVVGDFIEVEGIVGGVEEVGLRHTRVRNLEKRLVTLPNSKVANSIITNVSTAPQRKCVWHLGLTYGTSVAKLEKAKKIILDAIASHPECAPDPLVQFEEFGDFSLKILVLFFTNSNDWAAFMKTKNDVGLKIKREFEKAKIEFAFPTQTVHVRK</sequence>
<organism evidence="11 12">
    <name type="scientific">Candidatus Iainarchaeum sp</name>
    <dbReference type="NCBI Taxonomy" id="3101447"/>
    <lineage>
        <taxon>Archaea</taxon>
        <taxon>Candidatus Iainarchaeota</taxon>
        <taxon>Candidatus Iainarchaeia</taxon>
        <taxon>Candidatus Iainarchaeales</taxon>
        <taxon>Candidatus Iainarchaeaceae</taxon>
        <taxon>Candidatus Iainarchaeum</taxon>
    </lineage>
</organism>
<keyword evidence="5 7" id="KW-1133">Transmembrane helix</keyword>
<dbReference type="InterPro" id="IPR011066">
    <property type="entry name" value="MscS_channel_C_sf"/>
</dbReference>
<feature type="domain" description="Mechanosensitive ion channel MscS" evidence="8">
    <location>
        <begin position="187"/>
        <end position="252"/>
    </location>
</feature>
<keyword evidence="3" id="KW-1003">Cell membrane</keyword>
<dbReference type="SUPFAM" id="SSF82861">
    <property type="entry name" value="Mechanosensitive channel protein MscS (YggB), transmembrane region"/>
    <property type="match status" value="1"/>
</dbReference>
<dbReference type="Gene3D" id="2.30.30.60">
    <property type="match status" value="1"/>
</dbReference>
<evidence type="ECO:0000313" key="12">
    <source>
        <dbReference type="Proteomes" id="UP000809243"/>
    </source>
</evidence>
<dbReference type="EMBL" id="JAFGDB010000103">
    <property type="protein sequence ID" value="MBN2067959.1"/>
    <property type="molecule type" value="Genomic_DNA"/>
</dbReference>
<proteinExistence type="inferred from homology"/>
<evidence type="ECO:0000259" key="9">
    <source>
        <dbReference type="Pfam" id="PF21082"/>
    </source>
</evidence>
<evidence type="ECO:0000259" key="8">
    <source>
        <dbReference type="Pfam" id="PF00924"/>
    </source>
</evidence>
<feature type="transmembrane region" description="Helical" evidence="7">
    <location>
        <begin position="99"/>
        <end position="123"/>
    </location>
</feature>
<keyword evidence="4 7" id="KW-0812">Transmembrane</keyword>
<evidence type="ECO:0000256" key="7">
    <source>
        <dbReference type="SAM" id="Phobius"/>
    </source>
</evidence>
<feature type="domain" description="Mechanosensitive ion channel transmembrane helices 2/3" evidence="10">
    <location>
        <begin position="144"/>
        <end position="185"/>
    </location>
</feature>
<dbReference type="InterPro" id="IPR023408">
    <property type="entry name" value="MscS_beta-dom_sf"/>
</dbReference>
<accession>A0A938YPL9</accession>
<evidence type="ECO:0000256" key="2">
    <source>
        <dbReference type="ARBA" id="ARBA00008017"/>
    </source>
</evidence>
<dbReference type="Gene3D" id="3.30.70.100">
    <property type="match status" value="1"/>
</dbReference>
<evidence type="ECO:0000256" key="4">
    <source>
        <dbReference type="ARBA" id="ARBA00022692"/>
    </source>
</evidence>
<dbReference type="Pfam" id="PF21082">
    <property type="entry name" value="MS_channel_3rd"/>
    <property type="match status" value="1"/>
</dbReference>
<keyword evidence="6 7" id="KW-0472">Membrane</keyword>
<evidence type="ECO:0000256" key="3">
    <source>
        <dbReference type="ARBA" id="ARBA00022475"/>
    </source>
</evidence>
<comment type="subcellular location">
    <subcellularLocation>
        <location evidence="1">Cell membrane</location>
        <topology evidence="1">Multi-pass membrane protein</topology>
    </subcellularLocation>
</comment>
<evidence type="ECO:0000256" key="5">
    <source>
        <dbReference type="ARBA" id="ARBA00022989"/>
    </source>
</evidence>
<feature type="transmembrane region" description="Helical" evidence="7">
    <location>
        <begin position="144"/>
        <end position="162"/>
    </location>
</feature>
<dbReference type="SUPFAM" id="SSF82689">
    <property type="entry name" value="Mechanosensitive channel protein MscS (YggB), C-terminal domain"/>
    <property type="match status" value="1"/>
</dbReference>
<evidence type="ECO:0000256" key="6">
    <source>
        <dbReference type="ARBA" id="ARBA00023136"/>
    </source>
</evidence>
<dbReference type="InterPro" id="IPR049278">
    <property type="entry name" value="MS_channel_C"/>
</dbReference>
<dbReference type="Gene3D" id="1.10.287.1260">
    <property type="match status" value="1"/>
</dbReference>
<dbReference type="AlphaFoldDB" id="A0A938YPL9"/>
<dbReference type="InterPro" id="IPR006685">
    <property type="entry name" value="MscS_channel_2nd"/>
</dbReference>
<feature type="transmembrane region" description="Helical" evidence="7">
    <location>
        <begin position="20"/>
        <end position="42"/>
    </location>
</feature>
<feature type="domain" description="Mechanosensitive ion channel MscS C-terminal" evidence="9">
    <location>
        <begin position="263"/>
        <end position="345"/>
    </location>
</feature>
<protein>
    <submittedName>
        <fullName evidence="11">Mechanosensitive ion channel family protein</fullName>
    </submittedName>
</protein>
<dbReference type="Proteomes" id="UP000809243">
    <property type="component" value="Unassembled WGS sequence"/>
</dbReference>
<reference evidence="11" key="1">
    <citation type="submission" date="2021-01" db="EMBL/GenBank/DDBJ databases">
        <title>Active Sulfur Cycling in an Early Earth Analoge.</title>
        <authorList>
            <person name="Hahn C.R."/>
            <person name="Youssef N.H."/>
            <person name="Elshahed M."/>
        </authorList>
    </citation>
    <scope>NUCLEOTIDE SEQUENCE</scope>
    <source>
        <strain evidence="11">Zod_Metabat.1151</strain>
    </source>
</reference>
<dbReference type="InterPro" id="IPR049142">
    <property type="entry name" value="MS_channel_1st"/>
</dbReference>
<dbReference type="Pfam" id="PF00924">
    <property type="entry name" value="MS_channel_2nd"/>
    <property type="match status" value="1"/>
</dbReference>
<dbReference type="PANTHER" id="PTHR30221:SF1">
    <property type="entry name" value="SMALL-CONDUCTANCE MECHANOSENSITIVE CHANNEL"/>
    <property type="match status" value="1"/>
</dbReference>
<feature type="transmembrane region" description="Helical" evidence="7">
    <location>
        <begin position="168"/>
        <end position="184"/>
    </location>
</feature>
<evidence type="ECO:0000256" key="1">
    <source>
        <dbReference type="ARBA" id="ARBA00004651"/>
    </source>
</evidence>